<protein>
    <submittedName>
        <fullName evidence="2">Uncharacterized protein</fullName>
    </submittedName>
</protein>
<sequence length="108" mass="12033">MTLCLDSQTQHISRKKPAGQLVSQTAHQVEREYTVLAATRKQNSRPTTPPESPGPVSKIARSSERLSTSWSFSRADLHGHVDARRVPRGSVRVLAHTSRTSRPSFLIF</sequence>
<evidence type="ECO:0000313" key="3">
    <source>
        <dbReference type="Proteomes" id="UP001201163"/>
    </source>
</evidence>
<gene>
    <name evidence="2" type="ORF">EDB92DRAFT_1355586</name>
</gene>
<dbReference type="EMBL" id="JAKELL010000062">
    <property type="protein sequence ID" value="KAH8985555.1"/>
    <property type="molecule type" value="Genomic_DNA"/>
</dbReference>
<feature type="compositionally biased region" description="Polar residues" evidence="1">
    <location>
        <begin position="1"/>
        <end position="11"/>
    </location>
</feature>
<dbReference type="Proteomes" id="UP001201163">
    <property type="component" value="Unassembled WGS sequence"/>
</dbReference>
<keyword evidence="3" id="KW-1185">Reference proteome</keyword>
<dbReference type="AlphaFoldDB" id="A0AAD4LBE4"/>
<evidence type="ECO:0000313" key="2">
    <source>
        <dbReference type="EMBL" id="KAH8985555.1"/>
    </source>
</evidence>
<organism evidence="2 3">
    <name type="scientific">Lactarius akahatsu</name>
    <dbReference type="NCBI Taxonomy" id="416441"/>
    <lineage>
        <taxon>Eukaryota</taxon>
        <taxon>Fungi</taxon>
        <taxon>Dikarya</taxon>
        <taxon>Basidiomycota</taxon>
        <taxon>Agaricomycotina</taxon>
        <taxon>Agaricomycetes</taxon>
        <taxon>Russulales</taxon>
        <taxon>Russulaceae</taxon>
        <taxon>Lactarius</taxon>
    </lineage>
</organism>
<feature type="region of interest" description="Disordered" evidence="1">
    <location>
        <begin position="1"/>
        <end position="63"/>
    </location>
</feature>
<comment type="caution">
    <text evidence="2">The sequence shown here is derived from an EMBL/GenBank/DDBJ whole genome shotgun (WGS) entry which is preliminary data.</text>
</comment>
<evidence type="ECO:0000256" key="1">
    <source>
        <dbReference type="SAM" id="MobiDB-lite"/>
    </source>
</evidence>
<accession>A0AAD4LBE4</accession>
<name>A0AAD4LBE4_9AGAM</name>
<reference evidence="2" key="1">
    <citation type="submission" date="2022-01" db="EMBL/GenBank/DDBJ databases">
        <title>Comparative genomics reveals a dynamic genome evolution in the ectomycorrhizal milk-cap (Lactarius) mushrooms.</title>
        <authorList>
            <consortium name="DOE Joint Genome Institute"/>
            <person name="Lebreton A."/>
            <person name="Tang N."/>
            <person name="Kuo A."/>
            <person name="LaButti K."/>
            <person name="Drula E."/>
            <person name="Barry K."/>
            <person name="Clum A."/>
            <person name="Lipzen A."/>
            <person name="Mousain D."/>
            <person name="Ng V."/>
            <person name="Wang R."/>
            <person name="Wang X."/>
            <person name="Dai Y."/>
            <person name="Henrissat B."/>
            <person name="Grigoriev I.V."/>
            <person name="Guerin-Laguette A."/>
            <person name="Yu F."/>
            <person name="Martin F.M."/>
        </authorList>
    </citation>
    <scope>NUCLEOTIDE SEQUENCE</scope>
    <source>
        <strain evidence="2">QP</strain>
    </source>
</reference>
<proteinExistence type="predicted"/>
<dbReference type="Gene3D" id="3.30.200.20">
    <property type="entry name" value="Phosphorylase Kinase, domain 1"/>
    <property type="match status" value="1"/>
</dbReference>